<proteinExistence type="predicted"/>
<dbReference type="NCBIfam" id="TIGR00369">
    <property type="entry name" value="unchar_dom_1"/>
    <property type="match status" value="1"/>
</dbReference>
<dbReference type="GO" id="GO:0005829">
    <property type="term" value="C:cytosol"/>
    <property type="evidence" value="ECO:0007669"/>
    <property type="project" value="TreeGrafter"/>
</dbReference>
<dbReference type="GO" id="GO:0061522">
    <property type="term" value="F:1,4-dihydroxy-2-naphthoyl-CoA thioesterase activity"/>
    <property type="evidence" value="ECO:0007669"/>
    <property type="project" value="TreeGrafter"/>
</dbReference>
<dbReference type="InterPro" id="IPR003736">
    <property type="entry name" value="PAAI_dom"/>
</dbReference>
<reference evidence="3 4" key="1">
    <citation type="submission" date="2017-02" db="EMBL/GenBank/DDBJ databases">
        <authorList>
            <person name="Peterson S.W."/>
        </authorList>
    </citation>
    <scope>NUCLEOTIDE SEQUENCE [LARGE SCALE GENOMIC DNA]</scope>
    <source>
        <strain evidence="3 4">ATCC 49788</strain>
    </source>
</reference>
<dbReference type="PANTHER" id="PTHR43240">
    <property type="entry name" value="1,4-DIHYDROXY-2-NAPHTHOYL-COA THIOESTERASE 1"/>
    <property type="match status" value="1"/>
</dbReference>
<dbReference type="Proteomes" id="UP000190460">
    <property type="component" value="Unassembled WGS sequence"/>
</dbReference>
<evidence type="ECO:0000313" key="4">
    <source>
        <dbReference type="Proteomes" id="UP000190460"/>
    </source>
</evidence>
<dbReference type="Pfam" id="PF03061">
    <property type="entry name" value="4HBT"/>
    <property type="match status" value="1"/>
</dbReference>
<accession>A0A1T4VTI3</accession>
<dbReference type="STRING" id="92487.SAMN02745130_00243"/>
<dbReference type="AlphaFoldDB" id="A0A1T4VTI3"/>
<dbReference type="InterPro" id="IPR006683">
    <property type="entry name" value="Thioestr_dom"/>
</dbReference>
<dbReference type="CDD" id="cd03443">
    <property type="entry name" value="PaaI_thioesterase"/>
    <property type="match status" value="1"/>
</dbReference>
<dbReference type="InterPro" id="IPR029069">
    <property type="entry name" value="HotDog_dom_sf"/>
</dbReference>
<name>A0A1T4VTI3_9GAMM</name>
<dbReference type="SUPFAM" id="SSF54637">
    <property type="entry name" value="Thioesterase/thiol ester dehydrase-isomerase"/>
    <property type="match status" value="1"/>
</dbReference>
<keyword evidence="1" id="KW-0378">Hydrolase</keyword>
<dbReference type="Gene3D" id="3.10.129.10">
    <property type="entry name" value="Hotdog Thioesterase"/>
    <property type="match status" value="1"/>
</dbReference>
<feature type="domain" description="Thioesterase" evidence="2">
    <location>
        <begin position="48"/>
        <end position="124"/>
    </location>
</feature>
<organism evidence="3 4">
    <name type="scientific">Thiothrix eikelboomii</name>
    <dbReference type="NCBI Taxonomy" id="92487"/>
    <lineage>
        <taxon>Bacteria</taxon>
        <taxon>Pseudomonadati</taxon>
        <taxon>Pseudomonadota</taxon>
        <taxon>Gammaproteobacteria</taxon>
        <taxon>Thiotrichales</taxon>
        <taxon>Thiotrichaceae</taxon>
        <taxon>Thiothrix</taxon>
    </lineage>
</organism>
<evidence type="ECO:0000256" key="1">
    <source>
        <dbReference type="ARBA" id="ARBA00022801"/>
    </source>
</evidence>
<dbReference type="PANTHER" id="PTHR43240:SF8">
    <property type="entry name" value="PHENYLACETIC ACID DEGRADATION-RELATED PROTEIN"/>
    <property type="match status" value="1"/>
</dbReference>
<sequence>MKDRFDLDYYNSLAAGTLTGHLGIIFTRLQEGEVIAEMDAAPHLLAPNGFLHAGSLVTLADYAAGLGCIAHLPEGALGFTTMELKTNHLSTTRSGMVECIAKPTHRGRTTQVWDAVITQKETGKTMVLFRCTQMILYPKS</sequence>
<keyword evidence="4" id="KW-1185">Reference proteome</keyword>
<gene>
    <name evidence="3" type="ORF">SAMN02745130_00243</name>
</gene>
<dbReference type="RefSeq" id="WP_078920748.1">
    <property type="nucleotide sequence ID" value="NZ_FUYB01000001.1"/>
</dbReference>
<dbReference type="OrthoDB" id="9798208at2"/>
<dbReference type="EMBL" id="FUYB01000001">
    <property type="protein sequence ID" value="SKA68302.1"/>
    <property type="molecule type" value="Genomic_DNA"/>
</dbReference>
<protein>
    <submittedName>
        <fullName evidence="3">Uncharacterized domain 1-containing protein</fullName>
    </submittedName>
</protein>
<evidence type="ECO:0000259" key="2">
    <source>
        <dbReference type="Pfam" id="PF03061"/>
    </source>
</evidence>
<evidence type="ECO:0000313" key="3">
    <source>
        <dbReference type="EMBL" id="SKA68302.1"/>
    </source>
</evidence>